<evidence type="ECO:0000313" key="1">
    <source>
        <dbReference type="EMBL" id="KKM67146.1"/>
    </source>
</evidence>
<dbReference type="EMBL" id="LAZR01010401">
    <property type="protein sequence ID" value="KKM67146.1"/>
    <property type="molecule type" value="Genomic_DNA"/>
</dbReference>
<proteinExistence type="predicted"/>
<sequence length="180" mass="18780">MEVLPVQDNALVGAARVQHGALTVTALGEEQVQAKAAGSVPYFNLPPLLLLGESVLDGALDVEVLDVAFALGLAQRDEHVPAVAFLIAVHGVALADLVLGEDLAVAPGMVLEGDDVILQEFDLLVSFEDGGLAFDVFEFQGGVIVEDLVHALFCARTQGVAEAVVKVGEDRGPFRGEPGE</sequence>
<dbReference type="AlphaFoldDB" id="A0A0F9JXF2"/>
<accession>A0A0F9JXF2</accession>
<organism evidence="1">
    <name type="scientific">marine sediment metagenome</name>
    <dbReference type="NCBI Taxonomy" id="412755"/>
    <lineage>
        <taxon>unclassified sequences</taxon>
        <taxon>metagenomes</taxon>
        <taxon>ecological metagenomes</taxon>
    </lineage>
</organism>
<name>A0A0F9JXF2_9ZZZZ</name>
<comment type="caution">
    <text evidence="1">The sequence shown here is derived from an EMBL/GenBank/DDBJ whole genome shotgun (WGS) entry which is preliminary data.</text>
</comment>
<protein>
    <submittedName>
        <fullName evidence="1">Uncharacterized protein</fullName>
    </submittedName>
</protein>
<reference evidence="1" key="1">
    <citation type="journal article" date="2015" name="Nature">
        <title>Complex archaea that bridge the gap between prokaryotes and eukaryotes.</title>
        <authorList>
            <person name="Spang A."/>
            <person name="Saw J.H."/>
            <person name="Jorgensen S.L."/>
            <person name="Zaremba-Niedzwiedzka K."/>
            <person name="Martijn J."/>
            <person name="Lind A.E."/>
            <person name="van Eijk R."/>
            <person name="Schleper C."/>
            <person name="Guy L."/>
            <person name="Ettema T.J."/>
        </authorList>
    </citation>
    <scope>NUCLEOTIDE SEQUENCE</scope>
</reference>
<gene>
    <name evidence="1" type="ORF">LCGC14_1474050</name>
</gene>